<dbReference type="AlphaFoldDB" id="A0A101JI94"/>
<reference evidence="2" key="1">
    <citation type="submission" date="2015-10" db="EMBL/GenBank/DDBJ databases">
        <authorList>
            <person name="Ju K.-S."/>
            <person name="Doroghazi J.R."/>
            <person name="Metcalf W.W."/>
        </authorList>
    </citation>
    <scope>NUCLEOTIDE SEQUENCE [LARGE SCALE GENOMIC DNA]</scope>
    <source>
        <strain evidence="2">NRRL 3151</strain>
    </source>
</reference>
<dbReference type="Proteomes" id="UP000053923">
    <property type="component" value="Unassembled WGS sequence"/>
</dbReference>
<dbReference type="EMBL" id="LLZG01000355">
    <property type="protein sequence ID" value="KUL27346.1"/>
    <property type="molecule type" value="Genomic_DNA"/>
</dbReference>
<protein>
    <submittedName>
        <fullName evidence="1">Uncharacterized protein</fullName>
    </submittedName>
</protein>
<comment type="caution">
    <text evidence="1">The sequence shown here is derived from an EMBL/GenBank/DDBJ whole genome shotgun (WGS) entry which is preliminary data.</text>
</comment>
<evidence type="ECO:0000313" key="2">
    <source>
        <dbReference type="Proteomes" id="UP000053923"/>
    </source>
</evidence>
<organism evidence="1 2">
    <name type="scientific">Streptomyces regalis</name>
    <dbReference type="NCBI Taxonomy" id="68262"/>
    <lineage>
        <taxon>Bacteria</taxon>
        <taxon>Bacillati</taxon>
        <taxon>Actinomycetota</taxon>
        <taxon>Actinomycetes</taxon>
        <taxon>Kitasatosporales</taxon>
        <taxon>Streptomycetaceae</taxon>
        <taxon>Streptomyces</taxon>
    </lineage>
</organism>
<sequence>MLVTTAVAVDIPATELCDAQRAATNQALRTILSAHRFWITDGLLGEALSSSGSAPTGGPEQL</sequence>
<keyword evidence="2" id="KW-1185">Reference proteome</keyword>
<gene>
    <name evidence="1" type="ORF">ADL12_30330</name>
</gene>
<proteinExistence type="predicted"/>
<evidence type="ECO:0000313" key="1">
    <source>
        <dbReference type="EMBL" id="KUL27346.1"/>
    </source>
</evidence>
<name>A0A101JI94_9ACTN</name>
<accession>A0A101JI94</accession>